<dbReference type="Proteomes" id="UP000215914">
    <property type="component" value="Chromosome 6"/>
</dbReference>
<dbReference type="Gramene" id="mRNA:HanXRQr2_Chr06g0242071">
    <property type="protein sequence ID" value="mRNA:HanXRQr2_Chr06g0242071"/>
    <property type="gene ID" value="HanXRQr2_Chr06g0242071"/>
</dbReference>
<dbReference type="OMA" id="ANDGPER"/>
<keyword evidence="2" id="KW-0812">Transmembrane</keyword>
<evidence type="ECO:0000256" key="2">
    <source>
        <dbReference type="SAM" id="Phobius"/>
    </source>
</evidence>
<organism evidence="4 5">
    <name type="scientific">Helianthus annuus</name>
    <name type="common">Common sunflower</name>
    <dbReference type="NCBI Taxonomy" id="4232"/>
    <lineage>
        <taxon>Eukaryota</taxon>
        <taxon>Viridiplantae</taxon>
        <taxon>Streptophyta</taxon>
        <taxon>Embryophyta</taxon>
        <taxon>Tracheophyta</taxon>
        <taxon>Spermatophyta</taxon>
        <taxon>Magnoliopsida</taxon>
        <taxon>eudicotyledons</taxon>
        <taxon>Gunneridae</taxon>
        <taxon>Pentapetalae</taxon>
        <taxon>asterids</taxon>
        <taxon>campanulids</taxon>
        <taxon>Asterales</taxon>
        <taxon>Asteraceae</taxon>
        <taxon>Asteroideae</taxon>
        <taxon>Heliantheae alliance</taxon>
        <taxon>Heliantheae</taxon>
        <taxon>Helianthus</taxon>
    </lineage>
</organism>
<dbReference type="OrthoDB" id="198474at2759"/>
<dbReference type="InParanoid" id="A0A251UGV3"/>
<reference evidence="4" key="2">
    <citation type="submission" date="2017-02" db="EMBL/GenBank/DDBJ databases">
        <title>Sunflower complete genome.</title>
        <authorList>
            <person name="Langlade N."/>
            <person name="Munos S."/>
        </authorList>
    </citation>
    <scope>NUCLEOTIDE SEQUENCE [LARGE SCALE GENOMIC DNA]</scope>
    <source>
        <tissue evidence="4">Leaves</tissue>
    </source>
</reference>
<feature type="transmembrane region" description="Helical" evidence="2">
    <location>
        <begin position="120"/>
        <end position="139"/>
    </location>
</feature>
<keyword evidence="2" id="KW-1133">Transmembrane helix</keyword>
<feature type="transmembrane region" description="Helical" evidence="2">
    <location>
        <begin position="145"/>
        <end position="164"/>
    </location>
</feature>
<gene>
    <name evidence="4" type="ORF">HannXRQ_Chr06g0166841</name>
    <name evidence="3" type="ORF">HanXRQr2_Chr06g0242071</name>
</gene>
<keyword evidence="5" id="KW-1185">Reference proteome</keyword>
<dbReference type="AlphaFoldDB" id="A0A251UGV3"/>
<evidence type="ECO:0000313" key="5">
    <source>
        <dbReference type="Proteomes" id="UP000215914"/>
    </source>
</evidence>
<keyword evidence="1" id="KW-0175">Coiled coil</keyword>
<protein>
    <submittedName>
        <fullName evidence="4">Uncharacterized protein</fullName>
    </submittedName>
</protein>
<accession>A0A251UGV3</accession>
<name>A0A251UGV3_HELAN</name>
<dbReference type="STRING" id="4232.A0A251UGV3"/>
<evidence type="ECO:0000313" key="3">
    <source>
        <dbReference type="EMBL" id="KAF5800912.1"/>
    </source>
</evidence>
<proteinExistence type="predicted"/>
<dbReference type="PANTHER" id="PTHR36383">
    <property type="entry name" value="OS09G0529350 PROTEIN"/>
    <property type="match status" value="1"/>
</dbReference>
<dbReference type="EMBL" id="CM007895">
    <property type="protein sequence ID" value="OTG22012.1"/>
    <property type="molecule type" value="Genomic_DNA"/>
</dbReference>
<reference evidence="3" key="3">
    <citation type="submission" date="2020-06" db="EMBL/GenBank/DDBJ databases">
        <title>Helianthus annuus Genome sequencing and assembly Release 2.</title>
        <authorList>
            <person name="Gouzy J."/>
            <person name="Langlade N."/>
            <person name="Munos S."/>
        </authorList>
    </citation>
    <scope>NUCLEOTIDE SEQUENCE</scope>
    <source>
        <tissue evidence="3">Leaves</tissue>
    </source>
</reference>
<keyword evidence="2" id="KW-0472">Membrane</keyword>
<dbReference type="EMBL" id="MNCJ02000321">
    <property type="protein sequence ID" value="KAF5800912.1"/>
    <property type="molecule type" value="Genomic_DNA"/>
</dbReference>
<evidence type="ECO:0000256" key="1">
    <source>
        <dbReference type="SAM" id="Coils"/>
    </source>
</evidence>
<feature type="coiled-coil region" evidence="1">
    <location>
        <begin position="72"/>
        <end position="99"/>
    </location>
</feature>
<dbReference type="PANTHER" id="PTHR36383:SF2">
    <property type="match status" value="1"/>
</dbReference>
<sequence length="245" mass="26349">MATTPTPISAAANISFHSRFNPLSPPSSSSFALKCNKINGITATNTKSLKTSKNGVSRVLLLDRFDQPDIKKQESMKNINQLESEIAGLQKQLLEAKTMMDEAQIGETERNTMEEKLESVKAASISAIVGTLASLPFALSHVTNMYDLTVSSAIFIITCALYGATYRYIIRRDLDDAHLKTGTSAAFGIVKGVATLDGQSSLDAFGGAICVSENVIIFFIAAAGLDICYKTGILSPFPLETRTKL</sequence>
<reference evidence="3 5" key="1">
    <citation type="journal article" date="2017" name="Nature">
        <title>The sunflower genome provides insights into oil metabolism, flowering and Asterid evolution.</title>
        <authorList>
            <person name="Badouin H."/>
            <person name="Gouzy J."/>
            <person name="Grassa C.J."/>
            <person name="Murat F."/>
            <person name="Staton S.E."/>
            <person name="Cottret L."/>
            <person name="Lelandais-Briere C."/>
            <person name="Owens G.L."/>
            <person name="Carrere S."/>
            <person name="Mayjonade B."/>
            <person name="Legrand L."/>
            <person name="Gill N."/>
            <person name="Kane N.C."/>
            <person name="Bowers J.E."/>
            <person name="Hubner S."/>
            <person name="Bellec A."/>
            <person name="Berard A."/>
            <person name="Berges H."/>
            <person name="Blanchet N."/>
            <person name="Boniface M.C."/>
            <person name="Brunel D."/>
            <person name="Catrice O."/>
            <person name="Chaidir N."/>
            <person name="Claudel C."/>
            <person name="Donnadieu C."/>
            <person name="Faraut T."/>
            <person name="Fievet G."/>
            <person name="Helmstetter N."/>
            <person name="King M."/>
            <person name="Knapp S.J."/>
            <person name="Lai Z."/>
            <person name="Le Paslier M.C."/>
            <person name="Lippi Y."/>
            <person name="Lorenzon L."/>
            <person name="Mandel J.R."/>
            <person name="Marage G."/>
            <person name="Marchand G."/>
            <person name="Marquand E."/>
            <person name="Bret-Mestries E."/>
            <person name="Morien E."/>
            <person name="Nambeesan S."/>
            <person name="Nguyen T."/>
            <person name="Pegot-Espagnet P."/>
            <person name="Pouilly N."/>
            <person name="Raftis F."/>
            <person name="Sallet E."/>
            <person name="Schiex T."/>
            <person name="Thomas J."/>
            <person name="Vandecasteele C."/>
            <person name="Vares D."/>
            <person name="Vear F."/>
            <person name="Vautrin S."/>
            <person name="Crespi M."/>
            <person name="Mangin B."/>
            <person name="Burke J.M."/>
            <person name="Salse J."/>
            <person name="Munos S."/>
            <person name="Vincourt P."/>
            <person name="Rieseberg L.H."/>
            <person name="Langlade N.B."/>
        </authorList>
    </citation>
    <scope>NUCLEOTIDE SEQUENCE [LARGE SCALE GENOMIC DNA]</scope>
    <source>
        <strain evidence="5">cv. SF193</strain>
        <tissue evidence="3">Leaves</tissue>
    </source>
</reference>
<evidence type="ECO:0000313" key="4">
    <source>
        <dbReference type="EMBL" id="OTG22012.1"/>
    </source>
</evidence>